<dbReference type="InterPro" id="IPR003615">
    <property type="entry name" value="HNH_nuc"/>
</dbReference>
<feature type="domain" description="HNH nuclease" evidence="2">
    <location>
        <begin position="319"/>
        <end position="363"/>
    </location>
</feature>
<keyword evidence="3" id="KW-0255">Endonuclease</keyword>
<dbReference type="Gene3D" id="3.90.75.20">
    <property type="match status" value="1"/>
</dbReference>
<evidence type="ECO:0000313" key="3">
    <source>
        <dbReference type="EMBL" id="SDS88319.1"/>
    </source>
</evidence>
<feature type="compositionally biased region" description="Basic and acidic residues" evidence="1">
    <location>
        <begin position="52"/>
        <end position="70"/>
    </location>
</feature>
<dbReference type="SUPFAM" id="SSF54060">
    <property type="entry name" value="His-Me finger endonucleases"/>
    <property type="match status" value="2"/>
</dbReference>
<feature type="region of interest" description="Disordered" evidence="1">
    <location>
        <begin position="39"/>
        <end position="83"/>
    </location>
</feature>
<evidence type="ECO:0000256" key="1">
    <source>
        <dbReference type="SAM" id="MobiDB-lite"/>
    </source>
</evidence>
<sequence length="429" mass="47685">MGANGHELMPTNNVSLVCSTSDTCKTADQGRVKMMESRHEGFSDANSSAAVPHERLKRDADVGEAAHRPDQAAGPRHSSESDRARFYAKTRRAPSGCLLWTAGVSNQGYGKFVLGGRTMPAHRAAWVLEYGEVLSREEFLLHSVSCNSRLCVEIAHLRVGTHAENMADRKAQGRYNTSRGFNNSRARFNDAEVADMRLLVERGVSYQQVAEIYDCTRPYVYLIATGKARTQPTDGPSPYVLAKRQQEAKAQDRRTRSAEIISIVHPDDEIQGEEWRPTRFEGYWVSSLGRVRGRTMKILKPHITDFGYAVVCCGKNNPRGVHVLVCEAWDGPPPAKGMHAAHRNGNPADNRPDNLRWATPSENIGQDRLRHGTVPRGEGHARAKLSMDIARAIRAQLPGPRGTINRLARQYGVTKTAITNVRDSVTWRE</sequence>
<gene>
    <name evidence="3" type="ORF">SAMN04489743_1110</name>
</gene>
<dbReference type="EMBL" id="LT629779">
    <property type="protein sequence ID" value="SDS88319.1"/>
    <property type="molecule type" value="Genomic_DNA"/>
</dbReference>
<reference evidence="4" key="1">
    <citation type="submission" date="2016-10" db="EMBL/GenBank/DDBJ databases">
        <authorList>
            <person name="Varghese N."/>
            <person name="Submissions S."/>
        </authorList>
    </citation>
    <scope>NUCLEOTIDE SEQUENCE [LARGE SCALE GENOMIC DNA]</scope>
    <source>
        <strain evidence="4">IMMIB L-1606</strain>
    </source>
</reference>
<evidence type="ECO:0000259" key="2">
    <source>
        <dbReference type="Pfam" id="PF13392"/>
    </source>
</evidence>
<dbReference type="Pfam" id="PF13392">
    <property type="entry name" value="HNH_3"/>
    <property type="match status" value="1"/>
</dbReference>
<dbReference type="AlphaFoldDB" id="A0A1H1VWA5"/>
<keyword evidence="4" id="KW-1185">Reference proteome</keyword>
<dbReference type="GO" id="GO:0004519">
    <property type="term" value="F:endonuclease activity"/>
    <property type="evidence" value="ECO:0007669"/>
    <property type="project" value="UniProtKB-KW"/>
</dbReference>
<name>A0A1H1VWA5_9MICC</name>
<dbReference type="RefSeq" id="WP_091723831.1">
    <property type="nucleotide sequence ID" value="NZ_LT629779.1"/>
</dbReference>
<dbReference type="InterPro" id="IPR044925">
    <property type="entry name" value="His-Me_finger_sf"/>
</dbReference>
<proteinExistence type="predicted"/>
<accession>A0A1H1VWA5</accession>
<keyword evidence="3" id="KW-0378">Hydrolase</keyword>
<organism evidence="3 4">
    <name type="scientific">Pseudarthrobacter equi</name>
    <dbReference type="NCBI Taxonomy" id="728066"/>
    <lineage>
        <taxon>Bacteria</taxon>
        <taxon>Bacillati</taxon>
        <taxon>Actinomycetota</taxon>
        <taxon>Actinomycetes</taxon>
        <taxon>Micrococcales</taxon>
        <taxon>Micrococcaceae</taxon>
        <taxon>Pseudarthrobacter</taxon>
    </lineage>
</organism>
<keyword evidence="3" id="KW-0540">Nuclease</keyword>
<protein>
    <submittedName>
        <fullName evidence="3">HNH endonuclease</fullName>
    </submittedName>
</protein>
<evidence type="ECO:0000313" key="4">
    <source>
        <dbReference type="Proteomes" id="UP000198751"/>
    </source>
</evidence>
<dbReference type="Proteomes" id="UP000198751">
    <property type="component" value="Chromosome I"/>
</dbReference>